<reference evidence="2 3" key="1">
    <citation type="submission" date="2019-03" db="EMBL/GenBank/DDBJ databases">
        <authorList>
            <consortium name="Pathogen Informatics"/>
        </authorList>
    </citation>
    <scope>NUCLEOTIDE SEQUENCE [LARGE SCALE GENOMIC DNA]</scope>
    <source>
        <strain evidence="2 3">NCTC13038</strain>
    </source>
</reference>
<dbReference type="Proteomes" id="UP000332594">
    <property type="component" value="Unassembled WGS sequence"/>
</dbReference>
<dbReference type="EMBL" id="CAADJG010000002">
    <property type="protein sequence ID" value="VFS66213.1"/>
    <property type="molecule type" value="Genomic_DNA"/>
</dbReference>
<organism evidence="2 3">
    <name type="scientific">Raoultella terrigena</name>
    <name type="common">Klebsiella terrigena</name>
    <dbReference type="NCBI Taxonomy" id="577"/>
    <lineage>
        <taxon>Bacteria</taxon>
        <taxon>Pseudomonadati</taxon>
        <taxon>Pseudomonadota</taxon>
        <taxon>Gammaproteobacteria</taxon>
        <taxon>Enterobacterales</taxon>
        <taxon>Enterobacteriaceae</taxon>
        <taxon>Klebsiella/Raoultella group</taxon>
        <taxon>Raoultella</taxon>
    </lineage>
</organism>
<accession>A0A485B1Q3</accession>
<name>A0A485B1Q3_RAOTE</name>
<dbReference type="AlphaFoldDB" id="A0A485B1Q3"/>
<evidence type="ECO:0000313" key="3">
    <source>
        <dbReference type="Proteomes" id="UP000332594"/>
    </source>
</evidence>
<sequence>MLTAPEDVVDMGVDGSGNFVCSGGVRTLPVWTTAPDALCRQGEQIQQQQLEQQQQNNPFNQSGQQPQQQQPATQQPPKQEKSDGVAGWIKDMFGSN</sequence>
<feature type="region of interest" description="Disordered" evidence="1">
    <location>
        <begin position="48"/>
        <end position="96"/>
    </location>
</feature>
<feature type="compositionally biased region" description="Low complexity" evidence="1">
    <location>
        <begin position="48"/>
        <end position="77"/>
    </location>
</feature>
<evidence type="ECO:0000256" key="1">
    <source>
        <dbReference type="SAM" id="MobiDB-lite"/>
    </source>
</evidence>
<evidence type="ECO:0000313" key="2">
    <source>
        <dbReference type="EMBL" id="VFS66213.1"/>
    </source>
</evidence>
<gene>
    <name evidence="2" type="primary">mrcB_2</name>
    <name evidence="2" type="ORF">NCTC13038_00757</name>
</gene>
<protein>
    <submittedName>
        <fullName evidence="2">Murein polymerase</fullName>
    </submittedName>
</protein>
<proteinExistence type="predicted"/>